<evidence type="ECO:0000256" key="10">
    <source>
        <dbReference type="ARBA" id="ARBA00024524"/>
    </source>
</evidence>
<dbReference type="InterPro" id="IPR034286">
    <property type="entry name" value="M14_AGBL5-like"/>
</dbReference>
<comment type="catalytic activity">
    <reaction evidence="10">
        <text>C-terminal L-alpha-aminoacyl-L-glutamyl-L-glutamyl-[tubulin] + H2O = C-terminal L-alpha-aminoacyl-L-glutamyl-[tubulin] + L-glutamate</text>
        <dbReference type="Rhea" id="RHEA:63792"/>
        <dbReference type="Rhea" id="RHEA-COMP:16435"/>
        <dbReference type="Rhea" id="RHEA-COMP:16436"/>
        <dbReference type="ChEBI" id="CHEBI:15377"/>
        <dbReference type="ChEBI" id="CHEBI:29985"/>
        <dbReference type="ChEBI" id="CHEBI:149555"/>
        <dbReference type="ChEBI" id="CHEBI:149556"/>
        <dbReference type="EC" id="3.4.17.24"/>
    </reaction>
    <physiologicalReaction direction="left-to-right" evidence="10">
        <dbReference type="Rhea" id="RHEA:63793"/>
    </physiologicalReaction>
</comment>
<accession>A0A396ZX30</accession>
<feature type="active site" description="Proton donor/acceptor" evidence="12">
    <location>
        <position position="467"/>
    </location>
</feature>
<proteinExistence type="inferred from homology"/>
<sequence>MADSVDAHAAQHPARNEVLVDGLTFSSTFDSGNMLSVDRGRDLDGGGCEYVITAAPDAAKPDAQPEAPLTSTSWFHFSIAGASAGQVVSLQVVNLIKHSSLYDQDMRPVTRSLPSQKKWERRKKLSTLSSISSSLHLPFDVVRQGVTYQVQKDGEFSIRFTHTVVKAGETQFFAFCYPYSYTDLQRMLRRLDSEFSQDPQDGKQQPMPVVRSRLRSQPIYYHRETLAHSLDGRKVDLLTISSLDNILDEREDALPGLFPDHPAMPRPRHFQNKRVVFVTARVHPAETPASFVLEGVLSFLLKDDPRAHKLLKECVFKIIPMLNPDGVARGHYRHDSLGANLNRHYIRPTLAAHPTIFATKAAVLATCHTHSKLALHVDLHAHAAKRGCFIYGNRYDTMPEQAASQVYPKLVGLNSVHFEYDQCNFSELNMHLVEKRDAGLSKEGSARVALHRETAAMCPPVYFYTLECNYNMGRRSCSIPHSGSGLMSTAPLSPEVARKSYVPKYTTASWEDVGKGMMVAVLDWLGTNEWSRIPHSPFRTMAGLVQDIRHHVAPSFDLKGFAKDKAPPHVSIVATKPPLTTLKHEDRKLSKSDKHEMKRFGYVGLPPTTTPKKDRTRSTPNNNGGAAAPPTAALRSLSKQSMPTPAPPILRSSPNNNNSNHSLF</sequence>
<keyword evidence="5" id="KW-0645">Protease</keyword>
<evidence type="ECO:0000256" key="6">
    <source>
        <dbReference type="ARBA" id="ARBA00022723"/>
    </source>
</evidence>
<evidence type="ECO:0000313" key="16">
    <source>
        <dbReference type="Proteomes" id="UP000265427"/>
    </source>
</evidence>
<keyword evidence="8" id="KW-0862">Zinc</keyword>
<dbReference type="InterPro" id="IPR000834">
    <property type="entry name" value="Peptidase_M14"/>
</dbReference>
<dbReference type="PANTHER" id="PTHR12756">
    <property type="entry name" value="CYTOSOLIC CARBOXYPEPTIDASE"/>
    <property type="match status" value="1"/>
</dbReference>
<protein>
    <recommendedName>
        <fullName evidence="11">tubulin-glutamate carboxypeptidase</fullName>
        <ecNumber evidence="11">3.4.17.24</ecNumber>
    </recommendedName>
</protein>
<evidence type="ECO:0000256" key="8">
    <source>
        <dbReference type="ARBA" id="ARBA00022833"/>
    </source>
</evidence>
<keyword evidence="9" id="KW-0482">Metalloprotease</keyword>
<dbReference type="VEuPathDB" id="FungiDB:H257_00643"/>
<dbReference type="AlphaFoldDB" id="A0A396ZX30"/>
<feature type="compositionally biased region" description="Low complexity" evidence="13">
    <location>
        <begin position="618"/>
        <end position="633"/>
    </location>
</feature>
<organism evidence="15 16">
    <name type="scientific">Aphanomyces astaci</name>
    <name type="common">Crayfish plague agent</name>
    <dbReference type="NCBI Taxonomy" id="112090"/>
    <lineage>
        <taxon>Eukaryota</taxon>
        <taxon>Sar</taxon>
        <taxon>Stramenopiles</taxon>
        <taxon>Oomycota</taxon>
        <taxon>Saprolegniomycetes</taxon>
        <taxon>Saprolegniales</taxon>
        <taxon>Verrucalvaceae</taxon>
        <taxon>Aphanomyces</taxon>
    </lineage>
</organism>
<comment type="caution">
    <text evidence="15">The sequence shown here is derived from an EMBL/GenBank/DDBJ whole genome shotgun (WGS) entry which is preliminary data.</text>
</comment>
<evidence type="ECO:0000256" key="7">
    <source>
        <dbReference type="ARBA" id="ARBA00022801"/>
    </source>
</evidence>
<reference evidence="15 16" key="1">
    <citation type="submission" date="2018-08" db="EMBL/GenBank/DDBJ databases">
        <title>Aphanomyces genome sequencing and annotation.</title>
        <authorList>
            <person name="Minardi D."/>
            <person name="Oidtmann B."/>
            <person name="Van Der Giezen M."/>
            <person name="Studholme D.J."/>
        </authorList>
    </citation>
    <scope>NUCLEOTIDE SEQUENCE [LARGE SCALE GENOMIC DNA]</scope>
    <source>
        <strain evidence="15 16">Kv</strain>
    </source>
</reference>
<keyword evidence="4" id="KW-0963">Cytoplasm</keyword>
<evidence type="ECO:0000256" key="12">
    <source>
        <dbReference type="PROSITE-ProRule" id="PRU01379"/>
    </source>
</evidence>
<comment type="cofactor">
    <cofactor evidence="1">
        <name>Zn(2+)</name>
        <dbReference type="ChEBI" id="CHEBI:29105"/>
    </cofactor>
</comment>
<feature type="region of interest" description="Disordered" evidence="13">
    <location>
        <begin position="584"/>
        <end position="664"/>
    </location>
</feature>
<keyword evidence="7" id="KW-0378">Hydrolase</keyword>
<dbReference type="Proteomes" id="UP000265427">
    <property type="component" value="Unassembled WGS sequence"/>
</dbReference>
<evidence type="ECO:0000256" key="11">
    <source>
        <dbReference type="ARBA" id="ARBA00026108"/>
    </source>
</evidence>
<evidence type="ECO:0000259" key="14">
    <source>
        <dbReference type="PROSITE" id="PS52035"/>
    </source>
</evidence>
<evidence type="ECO:0000313" key="15">
    <source>
        <dbReference type="EMBL" id="RHX98654.1"/>
    </source>
</evidence>
<dbReference type="GO" id="GO:0004181">
    <property type="term" value="F:metallocarboxypeptidase activity"/>
    <property type="evidence" value="ECO:0007669"/>
    <property type="project" value="InterPro"/>
</dbReference>
<name>A0A396ZX30_APHAT</name>
<evidence type="ECO:0000256" key="13">
    <source>
        <dbReference type="SAM" id="MobiDB-lite"/>
    </source>
</evidence>
<dbReference type="EC" id="3.4.17.24" evidence="11"/>
<dbReference type="GO" id="GO:0006508">
    <property type="term" value="P:proteolysis"/>
    <property type="evidence" value="ECO:0007669"/>
    <property type="project" value="UniProtKB-KW"/>
</dbReference>
<dbReference type="EMBL" id="QUSZ01009857">
    <property type="protein sequence ID" value="RHX98654.1"/>
    <property type="molecule type" value="Genomic_DNA"/>
</dbReference>
<comment type="subcellular location">
    <subcellularLocation>
        <location evidence="2">Cytoplasm</location>
    </subcellularLocation>
</comment>
<feature type="domain" description="Peptidase M14" evidence="14">
    <location>
        <begin position="177"/>
        <end position="525"/>
    </location>
</feature>
<dbReference type="Gene3D" id="2.60.40.3120">
    <property type="match status" value="1"/>
</dbReference>
<comment type="similarity">
    <text evidence="3 12">Belongs to the peptidase M14 family.</text>
</comment>
<feature type="compositionally biased region" description="Basic and acidic residues" evidence="13">
    <location>
        <begin position="584"/>
        <end position="599"/>
    </location>
</feature>
<dbReference type="PROSITE" id="PS52035">
    <property type="entry name" value="PEPTIDASE_M14"/>
    <property type="match status" value="1"/>
</dbReference>
<dbReference type="SUPFAM" id="SSF53187">
    <property type="entry name" value="Zn-dependent exopeptidases"/>
    <property type="match status" value="1"/>
</dbReference>
<feature type="compositionally biased region" description="Low complexity" evidence="13">
    <location>
        <begin position="652"/>
        <end position="664"/>
    </location>
</feature>
<dbReference type="InterPro" id="IPR050821">
    <property type="entry name" value="Cytosolic_carboxypeptidase"/>
</dbReference>
<dbReference type="CDD" id="cd06236">
    <property type="entry name" value="M14_AGBL5_like"/>
    <property type="match status" value="1"/>
</dbReference>
<dbReference type="GO" id="GO:0005737">
    <property type="term" value="C:cytoplasm"/>
    <property type="evidence" value="ECO:0007669"/>
    <property type="project" value="UniProtKB-SubCell"/>
</dbReference>
<dbReference type="PANTHER" id="PTHR12756:SF12">
    <property type="entry name" value="CYTOSOLIC CARBOXYPEPTIDASE-LIKE PROTEIN 5"/>
    <property type="match status" value="1"/>
</dbReference>
<evidence type="ECO:0000256" key="1">
    <source>
        <dbReference type="ARBA" id="ARBA00001947"/>
    </source>
</evidence>
<evidence type="ECO:0000256" key="4">
    <source>
        <dbReference type="ARBA" id="ARBA00022490"/>
    </source>
</evidence>
<gene>
    <name evidence="15" type="ORF">DYB36_006508</name>
</gene>
<evidence type="ECO:0000256" key="2">
    <source>
        <dbReference type="ARBA" id="ARBA00004496"/>
    </source>
</evidence>
<dbReference type="Pfam" id="PF00246">
    <property type="entry name" value="Peptidase_M14"/>
    <property type="match status" value="1"/>
</dbReference>
<dbReference type="GO" id="GO:0008270">
    <property type="term" value="F:zinc ion binding"/>
    <property type="evidence" value="ECO:0007669"/>
    <property type="project" value="InterPro"/>
</dbReference>
<dbReference type="Gene3D" id="3.40.630.10">
    <property type="entry name" value="Zn peptidases"/>
    <property type="match status" value="1"/>
</dbReference>
<keyword evidence="6" id="KW-0479">Metal-binding</keyword>
<evidence type="ECO:0000256" key="3">
    <source>
        <dbReference type="ARBA" id="ARBA00005988"/>
    </source>
</evidence>
<evidence type="ECO:0000256" key="9">
    <source>
        <dbReference type="ARBA" id="ARBA00023049"/>
    </source>
</evidence>
<evidence type="ECO:0000256" key="5">
    <source>
        <dbReference type="ARBA" id="ARBA00022670"/>
    </source>
</evidence>